<evidence type="ECO:0000256" key="2">
    <source>
        <dbReference type="SAM" id="Phobius"/>
    </source>
</evidence>
<organism evidence="3 4">
    <name type="scientific">Penicillium egyptiacum</name>
    <dbReference type="NCBI Taxonomy" id="1303716"/>
    <lineage>
        <taxon>Eukaryota</taxon>
        <taxon>Fungi</taxon>
        <taxon>Dikarya</taxon>
        <taxon>Ascomycota</taxon>
        <taxon>Pezizomycotina</taxon>
        <taxon>Eurotiomycetes</taxon>
        <taxon>Eurotiomycetidae</taxon>
        <taxon>Eurotiales</taxon>
        <taxon>Aspergillaceae</taxon>
        <taxon>Penicillium</taxon>
    </lineage>
</organism>
<dbReference type="AlphaFoldDB" id="A0A9W4KIV5"/>
<evidence type="ECO:0000313" key="4">
    <source>
        <dbReference type="Proteomes" id="UP001154252"/>
    </source>
</evidence>
<feature type="region of interest" description="Disordered" evidence="1">
    <location>
        <begin position="85"/>
        <end position="122"/>
    </location>
</feature>
<name>A0A9W4KIV5_9EURO</name>
<keyword evidence="2" id="KW-1133">Transmembrane helix</keyword>
<sequence length="340" mass="38413">MPSFSAQFILSTYTGAIVLANSLFISLTMHINRPSIVSLALILALTQSTISHPIRTIKWVKTEQFQDPKDRGIWKVFEKEGYDQLPDPPHIRYNGNPAWPNRNNEQLEQDTPNDRYKTGTSEWGKPTVSILIPASPVIPMQKPYSQKTGEKQENHSEDKGGSINASAAQRQGHYSDILQSLHTKGALRNEHKYTPPAPFSYSSSDHSTSFFAYRCSFPTLRLETMSLPQYPLPGGFTTVIILLVMVWIAMFTIGLLELGNYLWRRRAETEGREDVQGLHSQEDVSFDETMKMPLTIVIAPSENTRPCSMGEQGYEFLESVSSDYESDSGSESDEDDYRIF</sequence>
<dbReference type="EMBL" id="CAJVRC010000892">
    <property type="protein sequence ID" value="CAG8908173.1"/>
    <property type="molecule type" value="Genomic_DNA"/>
</dbReference>
<feature type="region of interest" description="Disordered" evidence="1">
    <location>
        <begin position="320"/>
        <end position="340"/>
    </location>
</feature>
<reference evidence="3" key="1">
    <citation type="submission" date="2021-07" db="EMBL/GenBank/DDBJ databases">
        <authorList>
            <person name="Branca A.L. A."/>
        </authorList>
    </citation>
    <scope>NUCLEOTIDE SEQUENCE</scope>
</reference>
<keyword evidence="2" id="KW-0472">Membrane</keyword>
<dbReference type="OrthoDB" id="4357234at2759"/>
<feature type="compositionally biased region" description="Polar residues" evidence="1">
    <location>
        <begin position="101"/>
        <end position="110"/>
    </location>
</feature>
<feature type="region of interest" description="Disordered" evidence="1">
    <location>
        <begin position="139"/>
        <end position="163"/>
    </location>
</feature>
<protein>
    <submittedName>
        <fullName evidence="3">Uncharacterized protein</fullName>
    </submittedName>
</protein>
<feature type="compositionally biased region" description="Basic and acidic residues" evidence="1">
    <location>
        <begin position="148"/>
        <end position="160"/>
    </location>
</feature>
<evidence type="ECO:0000313" key="3">
    <source>
        <dbReference type="EMBL" id="CAG8908173.1"/>
    </source>
</evidence>
<gene>
    <name evidence="3" type="ORF">PEGY_LOCUS9054</name>
</gene>
<proteinExistence type="predicted"/>
<feature type="compositionally biased region" description="Acidic residues" evidence="1">
    <location>
        <begin position="324"/>
        <end position="340"/>
    </location>
</feature>
<feature type="transmembrane region" description="Helical" evidence="2">
    <location>
        <begin position="235"/>
        <end position="256"/>
    </location>
</feature>
<accession>A0A9W4KIV5</accession>
<evidence type="ECO:0000256" key="1">
    <source>
        <dbReference type="SAM" id="MobiDB-lite"/>
    </source>
</evidence>
<comment type="caution">
    <text evidence="3">The sequence shown here is derived from an EMBL/GenBank/DDBJ whole genome shotgun (WGS) entry which is preliminary data.</text>
</comment>
<keyword evidence="4" id="KW-1185">Reference proteome</keyword>
<keyword evidence="2" id="KW-0812">Transmembrane</keyword>
<dbReference type="Proteomes" id="UP001154252">
    <property type="component" value="Unassembled WGS sequence"/>
</dbReference>